<keyword evidence="1" id="KW-0812">Transmembrane</keyword>
<accession>A0ABM9S5V6</accession>
<name>A0ABM9S5V6_YEREN</name>
<keyword evidence="3" id="KW-1185">Reference proteome</keyword>
<dbReference type="RefSeq" id="WP_050156623.1">
    <property type="nucleotide sequence ID" value="NZ_CGGL01000044.1"/>
</dbReference>
<dbReference type="InterPro" id="IPR025320">
    <property type="entry name" value="DUF4225"/>
</dbReference>
<feature type="transmembrane region" description="Helical" evidence="1">
    <location>
        <begin position="193"/>
        <end position="215"/>
    </location>
</feature>
<proteinExistence type="predicted"/>
<evidence type="ECO:0000313" key="3">
    <source>
        <dbReference type="Proteomes" id="UP000041601"/>
    </source>
</evidence>
<dbReference type="Proteomes" id="UP000041601">
    <property type="component" value="Unassembled WGS sequence"/>
</dbReference>
<organism evidence="2 3">
    <name type="scientific">Yersinia enterocolitica</name>
    <dbReference type="NCBI Taxonomy" id="630"/>
    <lineage>
        <taxon>Bacteria</taxon>
        <taxon>Pseudomonadati</taxon>
        <taxon>Pseudomonadota</taxon>
        <taxon>Gammaproteobacteria</taxon>
        <taxon>Enterobacterales</taxon>
        <taxon>Yersiniaceae</taxon>
        <taxon>Yersinia</taxon>
    </lineage>
</organism>
<sequence>MNNYIGNYNKNSYFETMFNLEARKLIDITNQLSFLYLKSSSSKISFVSEIKSLIDEQLNLVKKSKSDADCMRCIQNLKSEYDALHYQDRLLRNKNASFYSSIKIIKENEKIIGYVITGFNIILGGVQLFTGGLMMSTMPVVGQVFGVIMVVDGVNAIDKNVSKLLGDNETEGLVADGFISSAEFLGFERNTALATYTAISLGANVYSIYGLAFRANSWKLFYTMRGDFVRKVDNMSMPKLSIKMVGYGLKAKVIIDLMSSDSIN</sequence>
<dbReference type="EMBL" id="CPXJ01000046">
    <property type="protein sequence ID" value="CNE27057.1"/>
    <property type="molecule type" value="Genomic_DNA"/>
</dbReference>
<protein>
    <submittedName>
        <fullName evidence="2">Inner membrane protein</fullName>
    </submittedName>
</protein>
<evidence type="ECO:0000313" key="2">
    <source>
        <dbReference type="EMBL" id="CNE27057.1"/>
    </source>
</evidence>
<comment type="caution">
    <text evidence="2">The sequence shown here is derived from an EMBL/GenBank/DDBJ whole genome shotgun (WGS) entry which is preliminary data.</text>
</comment>
<dbReference type="Pfam" id="PF13988">
    <property type="entry name" value="DUF4225"/>
    <property type="match status" value="1"/>
</dbReference>
<keyword evidence="1" id="KW-0472">Membrane</keyword>
<evidence type="ECO:0000256" key="1">
    <source>
        <dbReference type="SAM" id="Phobius"/>
    </source>
</evidence>
<reference evidence="2 3" key="1">
    <citation type="submission" date="2015-03" db="EMBL/GenBank/DDBJ databases">
        <authorList>
            <consortium name="Pathogen Informatics"/>
            <person name="Murphy D."/>
        </authorList>
    </citation>
    <scope>NUCLEOTIDE SEQUENCE [LARGE SCALE GENOMIC DNA]</scope>
    <source>
        <strain evidence="2 3">IP05342</strain>
    </source>
</reference>
<gene>
    <name evidence="2" type="ORF">ERS137959_03395</name>
</gene>
<feature type="transmembrane region" description="Helical" evidence="1">
    <location>
        <begin position="111"/>
        <end position="130"/>
    </location>
</feature>
<keyword evidence="1" id="KW-1133">Transmembrane helix</keyword>